<sequence>MDPIRPDLPDLSQSSLADIARLLADRKLPPVEKWNPAHCGDSDMRIAADGTWFYRGTPLGRPAMMKLFATVLRREPDGSFVLVTPAEKLSITVEDAPFIAVEVTSEGEGEQRTLAFRTNVDDLVIAGPDNPLRLTRAPDGSPRPYLHVRAGLEALVNRPTFYQLADWALDCDPPGLWSKGAWFAFAD</sequence>
<accession>A0A7G5IDN5</accession>
<evidence type="ECO:0000313" key="3">
    <source>
        <dbReference type="EMBL" id="QMW21477.1"/>
    </source>
</evidence>
<gene>
    <name evidence="3" type="ORF">H3309_08520</name>
</gene>
<dbReference type="InterPro" id="IPR048342">
    <property type="entry name" value="DUF1285_C"/>
</dbReference>
<feature type="domain" description="DUF1285" evidence="1">
    <location>
        <begin position="29"/>
        <end position="96"/>
    </location>
</feature>
<dbReference type="InterPro" id="IPR048341">
    <property type="entry name" value="DUF1285_N"/>
</dbReference>
<dbReference type="Pfam" id="PF21028">
    <property type="entry name" value="DUF1285_C"/>
    <property type="match status" value="1"/>
</dbReference>
<dbReference type="Pfam" id="PF06938">
    <property type="entry name" value="DUF1285_N"/>
    <property type="match status" value="1"/>
</dbReference>
<dbReference type="PIRSF" id="PIRSF029557">
    <property type="entry name" value="UCP029557"/>
    <property type="match status" value="1"/>
</dbReference>
<evidence type="ECO:0000313" key="4">
    <source>
        <dbReference type="Proteomes" id="UP000515292"/>
    </source>
</evidence>
<evidence type="ECO:0000259" key="1">
    <source>
        <dbReference type="Pfam" id="PF06938"/>
    </source>
</evidence>
<dbReference type="Proteomes" id="UP000515292">
    <property type="component" value="Chromosome"/>
</dbReference>
<dbReference type="RefSeq" id="WP_182294326.1">
    <property type="nucleotide sequence ID" value="NZ_CP059851.1"/>
</dbReference>
<dbReference type="AlphaFoldDB" id="A0A7G5IDN5"/>
<dbReference type="EMBL" id="CP059851">
    <property type="protein sequence ID" value="QMW21477.1"/>
    <property type="molecule type" value="Genomic_DNA"/>
</dbReference>
<dbReference type="Gene3D" id="2.30.270.10">
    <property type="entry name" value="duf1285 protein"/>
    <property type="match status" value="1"/>
</dbReference>
<keyword evidence="4" id="KW-1185">Reference proteome</keyword>
<protein>
    <submittedName>
        <fullName evidence="3">DUF1285 domain-containing protein</fullName>
    </submittedName>
</protein>
<dbReference type="Gene3D" id="3.10.540.10">
    <property type="entry name" value="duf1285 like domain"/>
    <property type="match status" value="1"/>
</dbReference>
<dbReference type="InterPro" id="IPR010707">
    <property type="entry name" value="DUF1285"/>
</dbReference>
<dbReference type="InterPro" id="IPR023361">
    <property type="entry name" value="DUF1285_beta_roll_sf"/>
</dbReference>
<evidence type="ECO:0000259" key="2">
    <source>
        <dbReference type="Pfam" id="PF21028"/>
    </source>
</evidence>
<name>A0A7G5IDN5_9SPHN</name>
<reference evidence="3 4" key="1">
    <citation type="submission" date="2020-07" db="EMBL/GenBank/DDBJ databases">
        <title>Complete genome sequence for Sandaracinobacter sp. M6.</title>
        <authorList>
            <person name="Tang Y."/>
            <person name="Liu Q."/>
            <person name="Guo Z."/>
            <person name="Lei P."/>
            <person name="Huang B."/>
        </authorList>
    </citation>
    <scope>NUCLEOTIDE SEQUENCE [LARGE SCALE GENOMIC DNA]</scope>
    <source>
        <strain evidence="3 4">M6</strain>
    </source>
</reference>
<feature type="domain" description="DUF1285" evidence="2">
    <location>
        <begin position="97"/>
        <end position="184"/>
    </location>
</feature>
<dbReference type="KEGG" id="sand:H3309_08520"/>
<organism evidence="3 4">
    <name type="scientific">Sandaracinobacteroides saxicola</name>
    <dbReference type="NCBI Taxonomy" id="2759707"/>
    <lineage>
        <taxon>Bacteria</taxon>
        <taxon>Pseudomonadati</taxon>
        <taxon>Pseudomonadota</taxon>
        <taxon>Alphaproteobacteria</taxon>
        <taxon>Sphingomonadales</taxon>
        <taxon>Sphingosinicellaceae</taxon>
        <taxon>Sandaracinobacteroides</taxon>
    </lineage>
</organism>
<proteinExistence type="predicted"/>